<protein>
    <submittedName>
        <fullName evidence="1">C6 zinc finger domain-containing protein</fullName>
    </submittedName>
</protein>
<reference evidence="1" key="1">
    <citation type="submission" date="2024-09" db="EMBL/GenBank/DDBJ databases">
        <title>Draft Genome Sequences of Neofusicoccum parvum.</title>
        <authorList>
            <person name="Ashida A."/>
            <person name="Camagna M."/>
            <person name="Tanaka A."/>
            <person name="Takemoto D."/>
        </authorList>
    </citation>
    <scope>NUCLEOTIDE SEQUENCE</scope>
    <source>
        <strain evidence="1">PPO83</strain>
    </source>
</reference>
<accession>A0ACB5SMK4</accession>
<dbReference type="Proteomes" id="UP001165186">
    <property type="component" value="Unassembled WGS sequence"/>
</dbReference>
<keyword evidence="2" id="KW-1185">Reference proteome</keyword>
<proteinExistence type="predicted"/>
<evidence type="ECO:0000313" key="1">
    <source>
        <dbReference type="EMBL" id="GME48747.1"/>
    </source>
</evidence>
<sequence length="391" mass="43100">MCSNKLQLDMLDLNHHLGLHLPTIGAESPSTVYALHALSARHRELASGVPDMAQFESERYYNMSKWGSGAIRPVDMADTLEARIIRLIVDLISSPLSSWTRHLEQGTALITPLYSYALKSGLPASLFWCVFRFDLAAALVNETSMATDLDAILPQEGLPDGLSSPFDDPGPNDNLGPNCVDQYALRALYLCGKAVRVLHDHRQREAGDERPRPQNHLMQWQSTWSELATWYTGRHRFVKPLLELSLSAHSSDSSPHAEPPPAFPTVIFTTAAATLANLAYHTAATILLDCKPKTLKMPGQQLAPAAMRSPHWHAQRTCAIAVANAGVDDGGGTSWDPCVVACVLHAARKMTHRDQQAAVLETLGRGRDATGWRIEGELQRLQEFWRLAEHA</sequence>
<evidence type="ECO:0000313" key="2">
    <source>
        <dbReference type="Proteomes" id="UP001165186"/>
    </source>
</evidence>
<organism evidence="1 2">
    <name type="scientific">Neofusicoccum parvum</name>
    <dbReference type="NCBI Taxonomy" id="310453"/>
    <lineage>
        <taxon>Eukaryota</taxon>
        <taxon>Fungi</taxon>
        <taxon>Dikarya</taxon>
        <taxon>Ascomycota</taxon>
        <taxon>Pezizomycotina</taxon>
        <taxon>Dothideomycetes</taxon>
        <taxon>Dothideomycetes incertae sedis</taxon>
        <taxon>Botryosphaeriales</taxon>
        <taxon>Botryosphaeriaceae</taxon>
        <taxon>Neofusicoccum</taxon>
    </lineage>
</organism>
<name>A0ACB5SMK4_9PEZI</name>
<dbReference type="EMBL" id="BSXG01000145">
    <property type="protein sequence ID" value="GME48747.1"/>
    <property type="molecule type" value="Genomic_DNA"/>
</dbReference>
<comment type="caution">
    <text evidence="1">The sequence shown here is derived from an EMBL/GenBank/DDBJ whole genome shotgun (WGS) entry which is preliminary data.</text>
</comment>
<gene>
    <name evidence="1" type="primary">g410</name>
    <name evidence="1" type="ORF">NpPPO83_00000410</name>
</gene>